<name>K6Y178_9ALTE</name>
<keyword evidence="3" id="KW-1185">Reference proteome</keyword>
<reference evidence="2 3" key="1">
    <citation type="journal article" date="2017" name="Antonie Van Leeuwenhoek">
        <title>Rhizobium rhizosphaerae sp. nov., a novel species isolated from rice rhizosphere.</title>
        <authorList>
            <person name="Zhao J.J."/>
            <person name="Zhang J."/>
            <person name="Zhang R.J."/>
            <person name="Zhang C.W."/>
            <person name="Yin H.Q."/>
            <person name="Zhang X.X."/>
        </authorList>
    </citation>
    <scope>NUCLEOTIDE SEQUENCE [LARGE SCALE GENOMIC DNA]</scope>
    <source>
        <strain evidence="2 3">BSs20135</strain>
    </source>
</reference>
<dbReference type="RefSeq" id="WP_007616696.1">
    <property type="nucleotide sequence ID" value="NZ_BAEO01000009.1"/>
</dbReference>
<dbReference type="Pfam" id="PF04940">
    <property type="entry name" value="BLUF"/>
    <property type="match status" value="1"/>
</dbReference>
<dbReference type="GO" id="GO:0009882">
    <property type="term" value="F:blue light photoreceptor activity"/>
    <property type="evidence" value="ECO:0007669"/>
    <property type="project" value="InterPro"/>
</dbReference>
<organism evidence="2 3">
    <name type="scientific">Paraglaciecola arctica BSs20135</name>
    <dbReference type="NCBI Taxonomy" id="493475"/>
    <lineage>
        <taxon>Bacteria</taxon>
        <taxon>Pseudomonadati</taxon>
        <taxon>Pseudomonadota</taxon>
        <taxon>Gammaproteobacteria</taxon>
        <taxon>Alteromonadales</taxon>
        <taxon>Alteromonadaceae</taxon>
        <taxon>Paraglaciecola</taxon>
    </lineage>
</organism>
<dbReference type="InterPro" id="IPR036046">
    <property type="entry name" value="Acylphosphatase-like_dom_sf"/>
</dbReference>
<evidence type="ECO:0000313" key="3">
    <source>
        <dbReference type="Proteomes" id="UP000006327"/>
    </source>
</evidence>
<dbReference type="Gene3D" id="3.30.70.100">
    <property type="match status" value="1"/>
</dbReference>
<dbReference type="AlphaFoldDB" id="K6Y178"/>
<dbReference type="SUPFAM" id="SSF54975">
    <property type="entry name" value="Acylphosphatase/BLUF domain-like"/>
    <property type="match status" value="1"/>
</dbReference>
<evidence type="ECO:0000313" key="2">
    <source>
        <dbReference type="EMBL" id="GAC17676.1"/>
    </source>
</evidence>
<comment type="caution">
    <text evidence="2">The sequence shown here is derived from an EMBL/GenBank/DDBJ whole genome shotgun (WGS) entry which is preliminary data.</text>
</comment>
<sequence>MYQLIYVSDKVNTFVPSDMDSILCKARENNEKYGITGLLVELPQHFIQIIEGKQDDVEFAYKLISKDTRHHNLRVILATTTKTREMEAWAMGFSKDLDRSELNDALHILNSFSEKQKFSDIHGQSLKMLLKSLSPE</sequence>
<evidence type="ECO:0000259" key="1">
    <source>
        <dbReference type="PROSITE" id="PS50925"/>
    </source>
</evidence>
<dbReference type="OrthoDB" id="557705at2"/>
<accession>K6Y178</accession>
<dbReference type="EMBL" id="BAEO01000009">
    <property type="protein sequence ID" value="GAC17676.1"/>
    <property type="molecule type" value="Genomic_DNA"/>
</dbReference>
<feature type="domain" description="BLUF" evidence="1">
    <location>
        <begin position="1"/>
        <end position="92"/>
    </location>
</feature>
<proteinExistence type="predicted"/>
<gene>
    <name evidence="2" type="ORF">GARC_0695</name>
</gene>
<dbReference type="eggNOG" id="COG5001">
    <property type="taxonomic scope" value="Bacteria"/>
</dbReference>
<dbReference type="GO" id="GO:0071949">
    <property type="term" value="F:FAD binding"/>
    <property type="evidence" value="ECO:0007669"/>
    <property type="project" value="InterPro"/>
</dbReference>
<dbReference type="InterPro" id="IPR007024">
    <property type="entry name" value="BLUF_domain"/>
</dbReference>
<dbReference type="SMART" id="SM01034">
    <property type="entry name" value="BLUF"/>
    <property type="match status" value="1"/>
</dbReference>
<dbReference type="Proteomes" id="UP000006327">
    <property type="component" value="Unassembled WGS sequence"/>
</dbReference>
<protein>
    <recommendedName>
        <fullName evidence="1">BLUF domain-containing protein</fullName>
    </recommendedName>
</protein>
<dbReference type="PROSITE" id="PS50925">
    <property type="entry name" value="BLUF"/>
    <property type="match status" value="1"/>
</dbReference>